<evidence type="ECO:0000313" key="2">
    <source>
        <dbReference type="EMBL" id="MEI5993718.1"/>
    </source>
</evidence>
<feature type="transmembrane region" description="Helical" evidence="1">
    <location>
        <begin position="75"/>
        <end position="95"/>
    </location>
</feature>
<keyword evidence="1" id="KW-0472">Membrane</keyword>
<evidence type="ECO:0008006" key="5">
    <source>
        <dbReference type="Google" id="ProtNLM"/>
    </source>
</evidence>
<accession>A0A242CDP8</accession>
<reference evidence="3" key="1">
    <citation type="submission" date="2017-05" db="EMBL/GenBank/DDBJ databases">
        <title>The Genome Sequence of Enterococcus sp. 4G2_DIV0659.</title>
        <authorList>
            <consortium name="The Broad Institute Genomics Platform"/>
            <consortium name="The Broad Institute Genomic Center for Infectious Diseases"/>
            <person name="Earl A."/>
            <person name="Manson A."/>
            <person name="Schwartman J."/>
            <person name="Gilmore M."/>
            <person name="Abouelleil A."/>
            <person name="Cao P."/>
            <person name="Chapman S."/>
            <person name="Cusick C."/>
            <person name="Shea T."/>
            <person name="Young S."/>
            <person name="Neafsey D."/>
            <person name="Nusbaum C."/>
            <person name="Birren B."/>
        </authorList>
    </citation>
    <scope>NUCLEOTIDE SEQUENCE [LARGE SCALE GENOMIC DNA]</scope>
    <source>
        <strain evidence="3">4G2_DIV0659</strain>
    </source>
</reference>
<dbReference type="OrthoDB" id="2186058at2"/>
<comment type="caution">
    <text evidence="3">The sequence shown here is derived from an EMBL/GenBank/DDBJ whole genome shotgun (WGS) entry which is preliminary data.</text>
</comment>
<keyword evidence="1" id="KW-1133">Transmembrane helix</keyword>
<reference evidence="2 4" key="2">
    <citation type="submission" date="2018-07" db="EMBL/GenBank/DDBJ databases">
        <title>The Genome Sequence of Enterococcus sp. DIV0659b.</title>
        <authorList>
            <consortium name="The Broad Institute Genomics Platform"/>
            <consortium name="The Broad Institute Genomic Center for Infectious Diseases"/>
            <person name="Earl A."/>
            <person name="Manson A."/>
            <person name="Schwartman J."/>
            <person name="Gilmore M."/>
            <person name="Abouelleil A."/>
            <person name="Cao P."/>
            <person name="Chapman S."/>
            <person name="Cusick C."/>
            <person name="Shea T."/>
            <person name="Young S."/>
            <person name="Neafsey D."/>
            <person name="Nusbaum C."/>
            <person name="Birren B."/>
        </authorList>
    </citation>
    <scope>NUCLEOTIDE SEQUENCE [LARGE SCALE GENOMIC DNA]</scope>
    <source>
        <strain evidence="2 4">4G2_DIV0659</strain>
    </source>
</reference>
<organism evidence="3">
    <name type="scientific">Candidatus Enterococcus mansonii</name>
    <dbReference type="NCBI Taxonomy" id="1834181"/>
    <lineage>
        <taxon>Bacteria</taxon>
        <taxon>Bacillati</taxon>
        <taxon>Bacillota</taxon>
        <taxon>Bacilli</taxon>
        <taxon>Lactobacillales</taxon>
        <taxon>Enterococcaceae</taxon>
        <taxon>Enterococcus</taxon>
    </lineage>
</organism>
<dbReference type="AlphaFoldDB" id="A0A242CDP8"/>
<keyword evidence="1" id="KW-0812">Transmembrane</keyword>
<dbReference type="RefSeq" id="WP_086331052.1">
    <property type="nucleotide sequence ID" value="NZ_NGLE02000001.1"/>
</dbReference>
<evidence type="ECO:0000256" key="1">
    <source>
        <dbReference type="SAM" id="Phobius"/>
    </source>
</evidence>
<protein>
    <recommendedName>
        <fullName evidence="5">YcxB-like protein domain-containing protein</fullName>
    </recommendedName>
</protein>
<dbReference type="EMBL" id="NGLE02000001">
    <property type="protein sequence ID" value="MEI5993718.1"/>
    <property type="molecule type" value="Genomic_DNA"/>
</dbReference>
<keyword evidence="4" id="KW-1185">Reference proteome</keyword>
<gene>
    <name evidence="2" type="ORF">A5880_001265</name>
    <name evidence="3" type="ORF">A5880_002172</name>
</gene>
<feature type="transmembrane region" description="Helical" evidence="1">
    <location>
        <begin position="32"/>
        <end position="55"/>
    </location>
</feature>
<evidence type="ECO:0000313" key="3">
    <source>
        <dbReference type="EMBL" id="OTO07902.1"/>
    </source>
</evidence>
<dbReference type="EMBL" id="NGLE01000003">
    <property type="protein sequence ID" value="OTO07902.1"/>
    <property type="molecule type" value="Genomic_DNA"/>
</dbReference>
<name>A0A242CDP8_9ENTE</name>
<evidence type="ECO:0000313" key="4">
    <source>
        <dbReference type="Proteomes" id="UP000195139"/>
    </source>
</evidence>
<sequence length="195" mass="23500">MNITFSQAITKENWTNFNKKYYNYKFKKRKRLLFTLGVLSVLFLLFSLFNIWRIFQQPVNMFFEINLHNLLLYCPIYFWASMIFLLLAIEFFVLYRFQLDFMMKRFLRNPKNASIFIDRHYTITDETIEITSEFTSSVYAWPSFIEVVETDVAIGLFINSSTVLLILKQNLMSYQLEQLQSAIYKHLSAHYIYLD</sequence>
<dbReference type="Proteomes" id="UP000195139">
    <property type="component" value="Unassembled WGS sequence"/>
</dbReference>
<proteinExistence type="predicted"/>